<evidence type="ECO:0000256" key="1">
    <source>
        <dbReference type="ARBA" id="ARBA00023015"/>
    </source>
</evidence>
<gene>
    <name evidence="5" type="ORF">GT003_23370</name>
</gene>
<dbReference type="EMBL" id="JAAAMU010000015">
    <property type="protein sequence ID" value="NBC71947.1"/>
    <property type="molecule type" value="Genomic_DNA"/>
</dbReference>
<name>A0A7X4YSV8_9BACL</name>
<keyword evidence="2" id="KW-0238">DNA-binding</keyword>
<dbReference type="InterPro" id="IPR009057">
    <property type="entry name" value="Homeodomain-like_sf"/>
</dbReference>
<dbReference type="GO" id="GO:0043565">
    <property type="term" value="F:sequence-specific DNA binding"/>
    <property type="evidence" value="ECO:0007669"/>
    <property type="project" value="InterPro"/>
</dbReference>
<dbReference type="Proteomes" id="UP000558113">
    <property type="component" value="Unassembled WGS sequence"/>
</dbReference>
<dbReference type="InterPro" id="IPR037923">
    <property type="entry name" value="HTH-like"/>
</dbReference>
<dbReference type="SMART" id="SM00342">
    <property type="entry name" value="HTH_ARAC"/>
    <property type="match status" value="1"/>
</dbReference>
<dbReference type="InterPro" id="IPR018060">
    <property type="entry name" value="HTH_AraC"/>
</dbReference>
<dbReference type="InterPro" id="IPR018062">
    <property type="entry name" value="HTH_AraC-typ_CS"/>
</dbReference>
<evidence type="ECO:0000256" key="3">
    <source>
        <dbReference type="ARBA" id="ARBA00023163"/>
    </source>
</evidence>
<dbReference type="PROSITE" id="PS01124">
    <property type="entry name" value="HTH_ARAC_FAMILY_2"/>
    <property type="match status" value="1"/>
</dbReference>
<feature type="domain" description="HTH araC/xylS-type" evidence="4">
    <location>
        <begin position="167"/>
        <end position="265"/>
    </location>
</feature>
<dbReference type="PANTHER" id="PTHR43280:SF27">
    <property type="entry name" value="TRANSCRIPTIONAL REGULATOR MTLR"/>
    <property type="match status" value="1"/>
</dbReference>
<dbReference type="SUPFAM" id="SSF46689">
    <property type="entry name" value="Homeodomain-like"/>
    <property type="match status" value="2"/>
</dbReference>
<dbReference type="PROSITE" id="PS00041">
    <property type="entry name" value="HTH_ARAC_FAMILY_1"/>
    <property type="match status" value="1"/>
</dbReference>
<sequence>MIEVLHAKYSIHDKAERSKISEEFPYYFIRLQVEGACRADIGGRSETVRAGDLILCEPGMPCETVVDAGAEGQSPFGCLSADYYVFCRGPWLDEWWAKQTRAPIANIALEQGLLTLWKLLISEKIAEREPGQDMAPYLLQALCTYLDRMLNQVMKPTRSSSNFDAAYLIKHFIDKNVTTPFKLQDIADHVGLSVTRIVHLFKKTYNLTITEYANQTRLSYACTQIEFSNLSLESIAESVGFHNYSYFHRLFRARYGMSPRQFRNQ</sequence>
<keyword evidence="1" id="KW-0805">Transcription regulation</keyword>
<keyword evidence="3" id="KW-0804">Transcription</keyword>
<evidence type="ECO:0000313" key="6">
    <source>
        <dbReference type="Proteomes" id="UP000558113"/>
    </source>
</evidence>
<evidence type="ECO:0000256" key="2">
    <source>
        <dbReference type="ARBA" id="ARBA00023125"/>
    </source>
</evidence>
<proteinExistence type="predicted"/>
<protein>
    <submittedName>
        <fullName evidence="5">AraC family transcriptional regulator</fullName>
    </submittedName>
</protein>
<dbReference type="GO" id="GO:0003700">
    <property type="term" value="F:DNA-binding transcription factor activity"/>
    <property type="evidence" value="ECO:0007669"/>
    <property type="project" value="InterPro"/>
</dbReference>
<reference evidence="5 6" key="1">
    <citation type="submission" date="2020-01" db="EMBL/GenBank/DDBJ databases">
        <title>Paenibacillus soybeanensis sp. nov. isolated from the nodules of soybean (Glycine max(L.) Merr).</title>
        <authorList>
            <person name="Wang H."/>
        </authorList>
    </citation>
    <scope>NUCLEOTIDE SEQUENCE [LARGE SCALE GENOMIC DNA]</scope>
    <source>
        <strain evidence="5 6">DSM 23054</strain>
    </source>
</reference>
<dbReference type="AlphaFoldDB" id="A0A7X4YSV8"/>
<dbReference type="PRINTS" id="PR00032">
    <property type="entry name" value="HTHARAC"/>
</dbReference>
<dbReference type="Pfam" id="PF02311">
    <property type="entry name" value="AraC_binding"/>
    <property type="match status" value="1"/>
</dbReference>
<dbReference type="RefSeq" id="WP_161702434.1">
    <property type="nucleotide sequence ID" value="NZ_JAAAMU010000015.1"/>
</dbReference>
<dbReference type="OrthoDB" id="345364at2"/>
<dbReference type="SUPFAM" id="SSF51215">
    <property type="entry name" value="Regulatory protein AraC"/>
    <property type="match status" value="1"/>
</dbReference>
<evidence type="ECO:0000259" key="4">
    <source>
        <dbReference type="PROSITE" id="PS01124"/>
    </source>
</evidence>
<comment type="caution">
    <text evidence="5">The sequence shown here is derived from an EMBL/GenBank/DDBJ whole genome shotgun (WGS) entry which is preliminary data.</text>
</comment>
<dbReference type="Pfam" id="PF12833">
    <property type="entry name" value="HTH_18"/>
    <property type="match status" value="1"/>
</dbReference>
<evidence type="ECO:0000313" key="5">
    <source>
        <dbReference type="EMBL" id="NBC71947.1"/>
    </source>
</evidence>
<accession>A0A7X4YSV8</accession>
<organism evidence="5 6">
    <name type="scientific">Paenibacillus sacheonensis</name>
    <dbReference type="NCBI Taxonomy" id="742054"/>
    <lineage>
        <taxon>Bacteria</taxon>
        <taxon>Bacillati</taxon>
        <taxon>Bacillota</taxon>
        <taxon>Bacilli</taxon>
        <taxon>Bacillales</taxon>
        <taxon>Paenibacillaceae</taxon>
        <taxon>Paenibacillus</taxon>
    </lineage>
</organism>
<dbReference type="InterPro" id="IPR020449">
    <property type="entry name" value="Tscrpt_reg_AraC-type_HTH"/>
</dbReference>
<dbReference type="Gene3D" id="1.10.10.60">
    <property type="entry name" value="Homeodomain-like"/>
    <property type="match status" value="2"/>
</dbReference>
<keyword evidence="6" id="KW-1185">Reference proteome</keyword>
<dbReference type="InterPro" id="IPR003313">
    <property type="entry name" value="AraC-bd"/>
</dbReference>
<dbReference type="PANTHER" id="PTHR43280">
    <property type="entry name" value="ARAC-FAMILY TRANSCRIPTIONAL REGULATOR"/>
    <property type="match status" value="1"/>
</dbReference>